<dbReference type="RefSeq" id="WP_074673135.1">
    <property type="nucleotide sequence ID" value="NZ_FNTB01000001.1"/>
</dbReference>
<sequence length="392" mass="44547">MNSEIVTDEVQQYITDKLGTDVHKILLSKPRYTEVSAKELVEQIESKTKAKAKLPSWFSTKNIYYPNKLNLSQTSSEVTAQYKASLINGKSIVDITGGFGVDAYSFSQKFEQVTHVEKNSALSNIAQHNFEQMGATNINCIASEGLEFLKASTTTFNWLYIDPSRRDKNNKKVYYLADCEPNIVNQTSFLFTKANNVLVKTGPLLDLKIGLTELSNVKEIHIVAINNDVKEVLWLMDKKYNQEPIIKTINFKNSIKQEFSFKPSDEENAISNFSKPQNYLYEPNAAILKSGSFQFIGAFFKLNKLHPNSHLFTSTELIKFPGRVFKIENIYEYSKKSFKKSGIKKANITTRNFPDSVSEIRRKLGLKDGGENYVFATTDLEGKLILISCFRH</sequence>
<reference evidence="3 4" key="1">
    <citation type="submission" date="2016-10" db="EMBL/GenBank/DDBJ databases">
        <authorList>
            <person name="de Groot N.N."/>
        </authorList>
    </citation>
    <scope>NUCLEOTIDE SEQUENCE [LARGE SCALE GENOMIC DNA]</scope>
    <source>
        <strain evidence="3 4">MAR_2009_71</strain>
    </source>
</reference>
<protein>
    <submittedName>
        <fullName evidence="3">Uncharacterized protein</fullName>
    </submittedName>
</protein>
<dbReference type="OrthoDB" id="1000417at2"/>
<dbReference type="InterPro" id="IPR041497">
    <property type="entry name" value="Thump-like"/>
</dbReference>
<dbReference type="EMBL" id="FNTB01000001">
    <property type="protein sequence ID" value="SEC16330.1"/>
    <property type="molecule type" value="Genomic_DNA"/>
</dbReference>
<evidence type="ECO:0000313" key="3">
    <source>
        <dbReference type="EMBL" id="SEC16330.1"/>
    </source>
</evidence>
<evidence type="ECO:0000259" key="1">
    <source>
        <dbReference type="Pfam" id="PF18096"/>
    </source>
</evidence>
<dbReference type="Pfam" id="PF22013">
    <property type="entry name" value="PG_1098_Fer"/>
    <property type="match status" value="1"/>
</dbReference>
<dbReference type="Gene3D" id="1.10.10.1110">
    <property type="entry name" value="Methyltransferase PG1098, N-terminal domain"/>
    <property type="match status" value="1"/>
</dbReference>
<dbReference type="InterPro" id="IPR029063">
    <property type="entry name" value="SAM-dependent_MTases_sf"/>
</dbReference>
<organism evidence="3 4">
    <name type="scientific">Maribacter dokdonensis</name>
    <dbReference type="NCBI Taxonomy" id="320912"/>
    <lineage>
        <taxon>Bacteria</taxon>
        <taxon>Pseudomonadati</taxon>
        <taxon>Bacteroidota</taxon>
        <taxon>Flavobacteriia</taxon>
        <taxon>Flavobacteriales</taxon>
        <taxon>Flavobacteriaceae</taxon>
        <taxon>Maribacter</taxon>
    </lineage>
</organism>
<dbReference type="Pfam" id="PF18096">
    <property type="entry name" value="Thump_like"/>
    <property type="match status" value="1"/>
</dbReference>
<evidence type="ECO:0000313" key="4">
    <source>
        <dbReference type="Proteomes" id="UP000183038"/>
    </source>
</evidence>
<proteinExistence type="predicted"/>
<evidence type="ECO:0000259" key="2">
    <source>
        <dbReference type="Pfam" id="PF22013"/>
    </source>
</evidence>
<dbReference type="SUPFAM" id="SSF53335">
    <property type="entry name" value="S-adenosyl-L-methionine-dependent methyltransferases"/>
    <property type="match status" value="1"/>
</dbReference>
<dbReference type="Gene3D" id="3.40.50.150">
    <property type="entry name" value="Vaccinia Virus protein VP39"/>
    <property type="match status" value="1"/>
</dbReference>
<dbReference type="InterPro" id="IPR054168">
    <property type="entry name" value="PG_1098_Fer"/>
</dbReference>
<name>A0A1H4Q9U2_9FLAO</name>
<feature type="domain" description="PG-1098 ferredoxin-like" evidence="2">
    <location>
        <begin position="279"/>
        <end position="321"/>
    </location>
</feature>
<feature type="domain" description="THUMP-like" evidence="1">
    <location>
        <begin position="322"/>
        <end position="389"/>
    </location>
</feature>
<accession>A0A1H4Q9U2</accession>
<gene>
    <name evidence="3" type="ORF">SAMN05192540_2516</name>
</gene>
<dbReference type="AlphaFoldDB" id="A0A1H4Q9U2"/>
<dbReference type="Proteomes" id="UP000183038">
    <property type="component" value="Unassembled WGS sequence"/>
</dbReference>